<feature type="compositionally biased region" description="Low complexity" evidence="1">
    <location>
        <begin position="58"/>
        <end position="79"/>
    </location>
</feature>
<proteinExistence type="predicted"/>
<dbReference type="AlphaFoldDB" id="A0A084SNC6"/>
<feature type="region of interest" description="Disordered" evidence="1">
    <location>
        <begin position="40"/>
        <end position="79"/>
    </location>
</feature>
<comment type="caution">
    <text evidence="2">The sequence shown here is derived from an EMBL/GenBank/DDBJ whole genome shotgun (WGS) entry which is preliminary data.</text>
</comment>
<protein>
    <submittedName>
        <fullName evidence="2">Uncharacterized protein</fullName>
    </submittedName>
</protein>
<dbReference type="Proteomes" id="UP000028547">
    <property type="component" value="Unassembled WGS sequence"/>
</dbReference>
<dbReference type="RefSeq" id="WP_043403586.1">
    <property type="nucleotide sequence ID" value="NZ_JPMI01000228.1"/>
</dbReference>
<evidence type="ECO:0000313" key="2">
    <source>
        <dbReference type="EMBL" id="KFA89961.1"/>
    </source>
</evidence>
<accession>A0A084SNC6</accession>
<gene>
    <name evidence="2" type="ORF">Q664_31460</name>
</gene>
<reference evidence="2 3" key="1">
    <citation type="submission" date="2014-07" db="EMBL/GenBank/DDBJ databases">
        <title>Draft Genome Sequence of Gephyronic Acid Producer, Cystobacter violaceus Strain Cb vi76.</title>
        <authorList>
            <person name="Stevens D.C."/>
            <person name="Young J."/>
            <person name="Carmichael R."/>
            <person name="Tan J."/>
            <person name="Taylor R.E."/>
        </authorList>
    </citation>
    <scope>NUCLEOTIDE SEQUENCE [LARGE SCALE GENOMIC DNA]</scope>
    <source>
        <strain evidence="2 3">Cb vi76</strain>
    </source>
</reference>
<dbReference type="EMBL" id="JPMI01000228">
    <property type="protein sequence ID" value="KFA89961.1"/>
    <property type="molecule type" value="Genomic_DNA"/>
</dbReference>
<name>A0A084SNC6_9BACT</name>
<organism evidence="2 3">
    <name type="scientific">Archangium violaceum Cb vi76</name>
    <dbReference type="NCBI Taxonomy" id="1406225"/>
    <lineage>
        <taxon>Bacteria</taxon>
        <taxon>Pseudomonadati</taxon>
        <taxon>Myxococcota</taxon>
        <taxon>Myxococcia</taxon>
        <taxon>Myxococcales</taxon>
        <taxon>Cystobacterineae</taxon>
        <taxon>Archangiaceae</taxon>
        <taxon>Archangium</taxon>
    </lineage>
</organism>
<sequence>MRRRFLIALLALGTVAGYSSGFASLYRWHRYGHPYGGHCRQGRAHHDGHFRSGHPSWAPAQAPQGQQTQAQASQGQQVQ</sequence>
<evidence type="ECO:0000313" key="3">
    <source>
        <dbReference type="Proteomes" id="UP000028547"/>
    </source>
</evidence>
<evidence type="ECO:0000256" key="1">
    <source>
        <dbReference type="SAM" id="MobiDB-lite"/>
    </source>
</evidence>